<sequence length="113" mass="12252">MNNPEVGVDITRPDTFIRQQIMALRVMTNKLRNAYNGNDISFQDTSDEGSGSGSGSGCTEGCTTDMYRAATETPVIKADRSGPVEDSAPLHPPFIALPTMLALLALALHQQWR</sequence>
<evidence type="ECO:0000256" key="4">
    <source>
        <dbReference type="ARBA" id="ARBA00022622"/>
    </source>
</evidence>
<proteinExistence type="inferred from homology"/>
<dbReference type="PANTHER" id="PTHR10822">
    <property type="entry name" value="GLYPICAN"/>
    <property type="match status" value="1"/>
</dbReference>
<keyword evidence="7 12" id="KW-0472">Membrane</keyword>
<name>A0ABV0NR51_9TELE</name>
<dbReference type="InterPro" id="IPR001863">
    <property type="entry name" value="Glypican"/>
</dbReference>
<keyword evidence="15" id="KW-1185">Reference proteome</keyword>
<reference evidence="14 15" key="1">
    <citation type="submission" date="2021-06" db="EMBL/GenBank/DDBJ databases">
        <authorList>
            <person name="Palmer J.M."/>
        </authorList>
    </citation>
    <scope>NUCLEOTIDE SEQUENCE [LARGE SCALE GENOMIC DNA]</scope>
    <source>
        <strain evidence="14 15">GA_2019</strain>
        <tissue evidence="14">Muscle</tissue>
    </source>
</reference>
<keyword evidence="9 12" id="KW-0357">Heparan sulfate</keyword>
<evidence type="ECO:0000256" key="13">
    <source>
        <dbReference type="SAM" id="MobiDB-lite"/>
    </source>
</evidence>
<evidence type="ECO:0000313" key="15">
    <source>
        <dbReference type="Proteomes" id="UP001476798"/>
    </source>
</evidence>
<evidence type="ECO:0000256" key="9">
    <source>
        <dbReference type="ARBA" id="ARBA00023207"/>
    </source>
</evidence>
<evidence type="ECO:0000256" key="12">
    <source>
        <dbReference type="RuleBase" id="RU003519"/>
    </source>
</evidence>
<evidence type="ECO:0000256" key="6">
    <source>
        <dbReference type="ARBA" id="ARBA00022974"/>
    </source>
</evidence>
<evidence type="ECO:0000256" key="8">
    <source>
        <dbReference type="ARBA" id="ARBA00023180"/>
    </source>
</evidence>
<dbReference type="PANTHER" id="PTHR10822:SF31">
    <property type="entry name" value="GLYPICAN-6"/>
    <property type="match status" value="1"/>
</dbReference>
<dbReference type="EMBL" id="JAHRIO010050062">
    <property type="protein sequence ID" value="MEQ2173911.1"/>
    <property type="molecule type" value="Genomic_DNA"/>
</dbReference>
<evidence type="ECO:0000256" key="7">
    <source>
        <dbReference type="ARBA" id="ARBA00023136"/>
    </source>
</evidence>
<evidence type="ECO:0000313" key="14">
    <source>
        <dbReference type="EMBL" id="MEQ2173911.1"/>
    </source>
</evidence>
<keyword evidence="6 12" id="KW-0654">Proteoglycan</keyword>
<gene>
    <name evidence="14" type="primary">GPC6_2</name>
    <name evidence="14" type="ORF">GOODEAATRI_002450</name>
</gene>
<comment type="subcellular location">
    <subcellularLocation>
        <location evidence="1 12">Cell membrane</location>
        <topology evidence="1 12">Lipid-anchor</topology>
        <topology evidence="1 12">GPI-anchor</topology>
    </subcellularLocation>
</comment>
<dbReference type="Pfam" id="PF01153">
    <property type="entry name" value="Glypican"/>
    <property type="match status" value="1"/>
</dbReference>
<keyword evidence="8" id="KW-0325">Glycoprotein</keyword>
<keyword evidence="4 12" id="KW-0336">GPI-anchor</keyword>
<protein>
    <submittedName>
        <fullName evidence="14">Glypican-6</fullName>
    </submittedName>
</protein>
<evidence type="ECO:0000256" key="11">
    <source>
        <dbReference type="RuleBase" id="RU003518"/>
    </source>
</evidence>
<comment type="function">
    <text evidence="12">Cell surface proteoglycan.</text>
</comment>
<comment type="caution">
    <text evidence="14">The sequence shown here is derived from an EMBL/GenBank/DDBJ whole genome shotgun (WGS) entry which is preliminary data.</text>
</comment>
<organism evidence="14 15">
    <name type="scientific">Goodea atripinnis</name>
    <dbReference type="NCBI Taxonomy" id="208336"/>
    <lineage>
        <taxon>Eukaryota</taxon>
        <taxon>Metazoa</taxon>
        <taxon>Chordata</taxon>
        <taxon>Craniata</taxon>
        <taxon>Vertebrata</taxon>
        <taxon>Euteleostomi</taxon>
        <taxon>Actinopterygii</taxon>
        <taxon>Neopterygii</taxon>
        <taxon>Teleostei</taxon>
        <taxon>Neoteleostei</taxon>
        <taxon>Acanthomorphata</taxon>
        <taxon>Ovalentaria</taxon>
        <taxon>Atherinomorphae</taxon>
        <taxon>Cyprinodontiformes</taxon>
        <taxon>Goodeidae</taxon>
        <taxon>Goodea</taxon>
    </lineage>
</organism>
<accession>A0ABV0NR51</accession>
<keyword evidence="10 12" id="KW-0449">Lipoprotein</keyword>
<comment type="similarity">
    <text evidence="2 11">Belongs to the glypican family.</text>
</comment>
<evidence type="ECO:0000256" key="1">
    <source>
        <dbReference type="ARBA" id="ARBA00004609"/>
    </source>
</evidence>
<evidence type="ECO:0000256" key="5">
    <source>
        <dbReference type="ARBA" id="ARBA00022729"/>
    </source>
</evidence>
<keyword evidence="3" id="KW-1003">Cell membrane</keyword>
<evidence type="ECO:0000256" key="2">
    <source>
        <dbReference type="ARBA" id="ARBA00010260"/>
    </source>
</evidence>
<dbReference type="Proteomes" id="UP001476798">
    <property type="component" value="Unassembled WGS sequence"/>
</dbReference>
<keyword evidence="5" id="KW-0732">Signal</keyword>
<evidence type="ECO:0000256" key="10">
    <source>
        <dbReference type="ARBA" id="ARBA00023288"/>
    </source>
</evidence>
<feature type="region of interest" description="Disordered" evidence="13">
    <location>
        <begin position="37"/>
        <end position="63"/>
    </location>
</feature>
<evidence type="ECO:0000256" key="3">
    <source>
        <dbReference type="ARBA" id="ARBA00022475"/>
    </source>
</evidence>